<feature type="transmembrane region" description="Helical" evidence="2">
    <location>
        <begin position="484"/>
        <end position="500"/>
    </location>
</feature>
<sequence>MESICYGTIRKRTVPRADDEPSAAGNPRRKETHMEATNGDSEKTMQSAQRHRHTDKVSSPFPELIGKGLRESWKMMALFLIISMVEGIAFITTTAPLTMADPDMHLPSTYALATGQSFNITRAPESHRQYDPRTSEVPSSMPVGGRQLLTGEARYLQGSVNGAKNALVESINPFDLTRNDEYATQCDRLNNLAEGERIITTPTRSNQYMFFAYIPQAIGMKFGFLTHANPSTCINYARASNLVCYLLLFLLAIAVIPTAKGIIALLGMLPLPVFCSSTLMTDGTLFAAVALFIAVCVRLMQRERRLNNWQVAALTVGTCLICFLKYVYIPIILLPWLACKALSGKQKVWYTASTVLVVGATVLCWQKFFGYNPERVEGLYAYNFNAALHNPFGTTFRILANVFLTTFNMVQSNPTLIVCLILLLIAWMFGQDARIAVPRRTTMQVYTLVGFIVFATLFLMYIPFLLTWTLPSESLRLDGLQVRYYYPILPLLVIPFIYRYKTGTKDLVTVHQ</sequence>
<feature type="transmembrane region" description="Helical" evidence="2">
    <location>
        <begin position="380"/>
        <end position="403"/>
    </location>
</feature>
<feature type="transmembrane region" description="Helical" evidence="2">
    <location>
        <begin position="445"/>
        <end position="464"/>
    </location>
</feature>
<evidence type="ECO:0000313" key="4">
    <source>
        <dbReference type="Proteomes" id="UP000008394"/>
    </source>
</evidence>
<dbReference type="Pfam" id="PF09913">
    <property type="entry name" value="DUF2142"/>
    <property type="match status" value="1"/>
</dbReference>
<protein>
    <recommendedName>
        <fullName evidence="5">DUF2142 domain-containing protein</fullName>
    </recommendedName>
</protein>
<evidence type="ECO:0008006" key="5">
    <source>
        <dbReference type="Google" id="ProtNLM"/>
    </source>
</evidence>
<name>A0A806FZH7_BIFAN</name>
<feature type="region of interest" description="Disordered" evidence="1">
    <location>
        <begin position="1"/>
        <end position="61"/>
    </location>
</feature>
<dbReference type="KEGG" id="bnm:BALAC2494_01360"/>
<evidence type="ECO:0000313" key="3">
    <source>
        <dbReference type="EMBL" id="AEK30840.1"/>
    </source>
</evidence>
<keyword evidence="2" id="KW-0472">Membrane</keyword>
<dbReference type="Proteomes" id="UP000008394">
    <property type="component" value="Chromosome"/>
</dbReference>
<keyword evidence="2" id="KW-0812">Transmembrane</keyword>
<proteinExistence type="predicted"/>
<feature type="transmembrane region" description="Helical" evidence="2">
    <location>
        <begin position="415"/>
        <end position="433"/>
    </location>
</feature>
<dbReference type="EMBL" id="CP002915">
    <property type="protein sequence ID" value="AEK30840.1"/>
    <property type="molecule type" value="Genomic_DNA"/>
</dbReference>
<feature type="transmembrane region" description="Helical" evidence="2">
    <location>
        <begin position="77"/>
        <end position="99"/>
    </location>
</feature>
<keyword evidence="2" id="KW-1133">Transmembrane helix</keyword>
<feature type="transmembrane region" description="Helical" evidence="2">
    <location>
        <begin position="242"/>
        <end position="271"/>
    </location>
</feature>
<evidence type="ECO:0000256" key="2">
    <source>
        <dbReference type="SAM" id="Phobius"/>
    </source>
</evidence>
<feature type="transmembrane region" description="Helical" evidence="2">
    <location>
        <begin position="210"/>
        <end position="230"/>
    </location>
</feature>
<feature type="transmembrane region" description="Helical" evidence="2">
    <location>
        <begin position="348"/>
        <end position="368"/>
    </location>
</feature>
<dbReference type="InterPro" id="IPR018674">
    <property type="entry name" value="DUF2142_membrane"/>
</dbReference>
<dbReference type="AlphaFoldDB" id="A0A806FZH7"/>
<accession>A0A806FZH7</accession>
<organism evidence="3 4">
    <name type="scientific">Bifidobacterium animalis subsp. lactis CNCM I-2494</name>
    <dbReference type="NCBI Taxonomy" id="1042403"/>
    <lineage>
        <taxon>Bacteria</taxon>
        <taxon>Bacillati</taxon>
        <taxon>Actinomycetota</taxon>
        <taxon>Actinomycetes</taxon>
        <taxon>Bifidobacteriales</taxon>
        <taxon>Bifidobacteriaceae</taxon>
        <taxon>Bifidobacterium</taxon>
    </lineage>
</organism>
<feature type="transmembrane region" description="Helical" evidence="2">
    <location>
        <begin position="283"/>
        <end position="300"/>
    </location>
</feature>
<feature type="transmembrane region" description="Helical" evidence="2">
    <location>
        <begin position="312"/>
        <end position="336"/>
    </location>
</feature>
<reference evidence="3 4" key="1">
    <citation type="journal article" date="2011" name="J. Bacteriol.">
        <title>Genome Sequence of the Probiotic Strain Bifidobacterium animalis subsp. lactis CNCM I-2494.</title>
        <authorList>
            <person name="Chervaux C."/>
            <person name="Grimaldi C."/>
            <person name="Bolotin A."/>
            <person name="Quinquis B."/>
            <person name="Legrain-Raspaud S."/>
            <person name="van Hylckama Vlieg J.E."/>
            <person name="Denariaz G."/>
            <person name="Smokvina T."/>
        </authorList>
    </citation>
    <scope>NUCLEOTIDE SEQUENCE [LARGE SCALE GENOMIC DNA]</scope>
    <source>
        <strain evidence="3 4">CNCM I-2494</strain>
    </source>
</reference>
<evidence type="ECO:0000256" key="1">
    <source>
        <dbReference type="SAM" id="MobiDB-lite"/>
    </source>
</evidence>
<gene>
    <name evidence="3" type="ORF">BALAC2494_01360</name>
</gene>